<dbReference type="RefSeq" id="WP_184256015.1">
    <property type="nucleotide sequence ID" value="NZ_JACHIH010000006.1"/>
</dbReference>
<accession>A0A7W8DYF6</accession>
<keyword evidence="3" id="KW-1185">Reference proteome</keyword>
<feature type="region of interest" description="Disordered" evidence="1">
    <location>
        <begin position="1"/>
        <end position="57"/>
    </location>
</feature>
<protein>
    <submittedName>
        <fullName evidence="2">Uncharacterized protein</fullName>
    </submittedName>
</protein>
<evidence type="ECO:0000313" key="3">
    <source>
        <dbReference type="Proteomes" id="UP000542353"/>
    </source>
</evidence>
<comment type="caution">
    <text evidence="2">The sequence shown here is derived from an EMBL/GenBank/DDBJ whole genome shotgun (WGS) entry which is preliminary data.</text>
</comment>
<dbReference type="AlphaFoldDB" id="A0A7W8DYF6"/>
<name>A0A7W8DYF6_9BRAD</name>
<gene>
    <name evidence="2" type="ORF">HNR60_001535</name>
</gene>
<feature type="compositionally biased region" description="Low complexity" evidence="1">
    <location>
        <begin position="25"/>
        <end position="44"/>
    </location>
</feature>
<evidence type="ECO:0000313" key="2">
    <source>
        <dbReference type="EMBL" id="MBB5046787.1"/>
    </source>
</evidence>
<proteinExistence type="predicted"/>
<feature type="compositionally biased region" description="Polar residues" evidence="1">
    <location>
        <begin position="1"/>
        <end position="24"/>
    </location>
</feature>
<reference evidence="2 3" key="1">
    <citation type="submission" date="2020-08" db="EMBL/GenBank/DDBJ databases">
        <title>Genomic Encyclopedia of Type Strains, Phase IV (KMG-IV): sequencing the most valuable type-strain genomes for metagenomic binning, comparative biology and taxonomic classification.</title>
        <authorList>
            <person name="Goeker M."/>
        </authorList>
    </citation>
    <scope>NUCLEOTIDE SEQUENCE [LARGE SCALE GENOMIC DNA]</scope>
    <source>
        <strain evidence="2 3">DSM 12706</strain>
    </source>
</reference>
<dbReference type="EMBL" id="JACHIH010000006">
    <property type="protein sequence ID" value="MBB5046787.1"/>
    <property type="molecule type" value="Genomic_DNA"/>
</dbReference>
<organism evidence="2 3">
    <name type="scientific">Rhodopseudomonas rhenobacensis</name>
    <dbReference type="NCBI Taxonomy" id="87461"/>
    <lineage>
        <taxon>Bacteria</taxon>
        <taxon>Pseudomonadati</taxon>
        <taxon>Pseudomonadota</taxon>
        <taxon>Alphaproteobacteria</taxon>
        <taxon>Hyphomicrobiales</taxon>
        <taxon>Nitrobacteraceae</taxon>
        <taxon>Rhodopseudomonas</taxon>
    </lineage>
</organism>
<sequence length="98" mass="10145">MARAPTNTNTSGTDGAQRAGATSNASTDQGAGTAATTSTDAATPPKKRAAKAETQEHVVTREVLHDGDLYVAGDDISLTRDQHAQMHAVGAVEEVWRA</sequence>
<dbReference type="Proteomes" id="UP000542353">
    <property type="component" value="Unassembled WGS sequence"/>
</dbReference>
<evidence type="ECO:0000256" key="1">
    <source>
        <dbReference type="SAM" id="MobiDB-lite"/>
    </source>
</evidence>